<dbReference type="AlphaFoldDB" id="A0A232LQM9"/>
<dbReference type="GO" id="GO:0005524">
    <property type="term" value="F:ATP binding"/>
    <property type="evidence" value="ECO:0007669"/>
    <property type="project" value="UniProtKB-KW"/>
</dbReference>
<evidence type="ECO:0000313" key="3">
    <source>
        <dbReference type="EMBL" id="OXV06466.1"/>
    </source>
</evidence>
<name>A0A232LQM9_9EURO</name>
<comment type="caution">
    <text evidence="3">The sequence shown here is derived from an EMBL/GenBank/DDBJ whole genome shotgun (WGS) entry which is preliminary data.</text>
</comment>
<gene>
    <name evidence="3" type="ORF">Egran_05766</name>
</gene>
<evidence type="ECO:0000256" key="1">
    <source>
        <dbReference type="ARBA" id="ARBA00022741"/>
    </source>
</evidence>
<keyword evidence="2" id="KW-0067">ATP-binding</keyword>
<dbReference type="SUPFAM" id="SSF53067">
    <property type="entry name" value="Actin-like ATPase domain"/>
    <property type="match status" value="2"/>
</dbReference>
<protein>
    <submittedName>
        <fullName evidence="3">Uncharacterized protein</fullName>
    </submittedName>
</protein>
<accession>A0A232LQM9</accession>
<dbReference type="PANTHER" id="PTHR14187">
    <property type="entry name" value="ALPHA KINASE/ELONGATION FACTOR 2 KINASE"/>
    <property type="match status" value="1"/>
</dbReference>
<dbReference type="OrthoDB" id="2963168at2759"/>
<dbReference type="Gene3D" id="3.30.420.40">
    <property type="match status" value="2"/>
</dbReference>
<proteinExistence type="predicted"/>
<reference evidence="3 4" key="1">
    <citation type="journal article" date="2015" name="Environ. Microbiol.">
        <title>Metagenome sequence of Elaphomyces granulatus from sporocarp tissue reveals Ascomycota ectomycorrhizal fingerprints of genome expansion and a Proteobacteria-rich microbiome.</title>
        <authorList>
            <person name="Quandt C.A."/>
            <person name="Kohler A."/>
            <person name="Hesse C.N."/>
            <person name="Sharpton T.J."/>
            <person name="Martin F."/>
            <person name="Spatafora J.W."/>
        </authorList>
    </citation>
    <scope>NUCLEOTIDE SEQUENCE [LARGE SCALE GENOMIC DNA]</scope>
    <source>
        <strain evidence="3 4">OSC145934</strain>
    </source>
</reference>
<sequence>MIESVAAGKAEFCQIELSPECRFFYQGQQNVILLAILYTQCVSFVLSNASDFKDIIPWTAWPGGPSENNDHLQKAPSRYAYAFENDDLTSDVWGYEVEAGMTSCSWTKLLLDQSAVSTEYDDPNLKKAAANGLMRLPRGKTAKDVVTDYMKGLYAMFLKAVSAVWGDDLSFPIEFWLTVPATWSDQAKWATRAAAVDAGFGARLGDEINLIAEPEAAAHLALKSSIHHVDDLVKQNTSVLVCDCGGGTVDITTYVVEQVRPILKLEEACVGAGGKCGGTYIDRNLYELLERRFGTAFTSLPPDRNGPGSPFMQQFESKKKNFSTVSSSRRPAKLHLIMPELNQQTQITGYDSRYSDILLSHDDMKSCFDPVVESILDLANDQVYAVEKKGKPAIETVILIGGLGSSPYIRENIQKWCTERDIRLTTPWGGGWSAVVCGAVLRGLEGSLVDKKYCRRYYGYTMSKKYNPLTDWNYNANTRFTWKNPFSGEEMLTGYMFWEISKGDVMDSTTEIRSDFPACFSEMTIDYDLYACSLNSAPETIDHERVEKVGTIKGSFDVDLNKLEFRLQKDGTKMYRLSLALAIQLGAKEGTLQCKLLMRGREIGQTSIDFSYS</sequence>
<evidence type="ECO:0000313" key="4">
    <source>
        <dbReference type="Proteomes" id="UP000243515"/>
    </source>
</evidence>
<dbReference type="Gene3D" id="3.90.640.10">
    <property type="entry name" value="Actin, Chain A, domain 4"/>
    <property type="match status" value="1"/>
</dbReference>
<dbReference type="EMBL" id="NPHW01005718">
    <property type="protein sequence ID" value="OXV06466.1"/>
    <property type="molecule type" value="Genomic_DNA"/>
</dbReference>
<evidence type="ECO:0000256" key="2">
    <source>
        <dbReference type="ARBA" id="ARBA00022840"/>
    </source>
</evidence>
<dbReference type="GO" id="GO:0140662">
    <property type="term" value="F:ATP-dependent protein folding chaperone"/>
    <property type="evidence" value="ECO:0007669"/>
    <property type="project" value="InterPro"/>
</dbReference>
<dbReference type="CDD" id="cd10170">
    <property type="entry name" value="ASKHA_NBD_HSP70"/>
    <property type="match status" value="1"/>
</dbReference>
<dbReference type="InterPro" id="IPR013126">
    <property type="entry name" value="Hsp_70_fam"/>
</dbReference>
<dbReference type="PANTHER" id="PTHR14187:SF81">
    <property type="entry name" value="HSP70 FAMILY PROTEIN (AFU_ORTHOLOGUE AFUA_4G14040)"/>
    <property type="match status" value="1"/>
</dbReference>
<dbReference type="InterPro" id="IPR043129">
    <property type="entry name" value="ATPase_NBD"/>
</dbReference>
<keyword evidence="1" id="KW-0547">Nucleotide-binding</keyword>
<dbReference type="Pfam" id="PF00012">
    <property type="entry name" value="HSP70"/>
    <property type="match status" value="1"/>
</dbReference>
<organism evidence="3 4">
    <name type="scientific">Elaphomyces granulatus</name>
    <dbReference type="NCBI Taxonomy" id="519963"/>
    <lineage>
        <taxon>Eukaryota</taxon>
        <taxon>Fungi</taxon>
        <taxon>Dikarya</taxon>
        <taxon>Ascomycota</taxon>
        <taxon>Pezizomycotina</taxon>
        <taxon>Eurotiomycetes</taxon>
        <taxon>Eurotiomycetidae</taxon>
        <taxon>Eurotiales</taxon>
        <taxon>Elaphomycetaceae</taxon>
        <taxon>Elaphomyces</taxon>
    </lineage>
</organism>
<keyword evidence="4" id="KW-1185">Reference proteome</keyword>
<dbReference type="Proteomes" id="UP000243515">
    <property type="component" value="Unassembled WGS sequence"/>
</dbReference>